<dbReference type="SFLD" id="SFLDS00019">
    <property type="entry name" value="Glutathione_Transferase_(cytos"/>
    <property type="match status" value="1"/>
</dbReference>
<dbReference type="Gene3D" id="3.40.30.10">
    <property type="entry name" value="Glutaredoxin"/>
    <property type="match status" value="1"/>
</dbReference>
<sequence length="249" mass="28035">MASALRRLAPIARSLASGQRLHSTSAFRAEQNPLLLYTAQTPNGRKVSVLLEELKAARGLQYDVHKIDISAGTQKEPWFLKLNPNGRIPVLVDHARGGFTVFETAAILLYLEQHYDQERSFSFDPVSEADEYSVMLQWMVWAHGGLGPMQGQANHFKNAAPTEIPYAIQRYQDETKRLYGVLEMRLGDRDHLAGPGRGKYTISDMNAHPWVAGHQWAGIESLDQWPSLKRWFDRIADRPAVQAGFAVPE</sequence>
<accession>A0A9P3UNZ8</accession>
<dbReference type="OrthoDB" id="422574at2759"/>
<dbReference type="PROSITE" id="PS50404">
    <property type="entry name" value="GST_NTER"/>
    <property type="match status" value="1"/>
</dbReference>
<protein>
    <submittedName>
        <fullName evidence="5">Glutathione S-transferase</fullName>
    </submittedName>
</protein>
<dbReference type="AlphaFoldDB" id="A0A9P3UNZ8"/>
<dbReference type="InterPro" id="IPR004045">
    <property type="entry name" value="Glutathione_S-Trfase_N"/>
</dbReference>
<comment type="caution">
    <text evidence="5">The sequence shown here is derived from an EMBL/GenBank/DDBJ whole genome shotgun (WGS) entry which is preliminary data.</text>
</comment>
<reference evidence="5" key="1">
    <citation type="submission" date="2022-07" db="EMBL/GenBank/DDBJ databases">
        <title>The genome of Lyophyllum shimeji provides insight into the initial evolution of ectomycorrhizal fungal genome.</title>
        <authorList>
            <person name="Kobayashi Y."/>
            <person name="Shibata T."/>
            <person name="Hirakawa H."/>
            <person name="Shigenobu S."/>
            <person name="Nishiyama T."/>
            <person name="Yamada A."/>
            <person name="Hasebe M."/>
            <person name="Kawaguchi M."/>
        </authorList>
    </citation>
    <scope>NUCLEOTIDE SEQUENCE</scope>
    <source>
        <strain evidence="5">AT787</strain>
    </source>
</reference>
<name>A0A9P3UNZ8_LYOSH</name>
<evidence type="ECO:0000259" key="4">
    <source>
        <dbReference type="PROSITE" id="PS50405"/>
    </source>
</evidence>
<feature type="domain" description="GST N-terminal" evidence="3">
    <location>
        <begin position="35"/>
        <end position="119"/>
    </location>
</feature>
<dbReference type="InterPro" id="IPR010987">
    <property type="entry name" value="Glutathione-S-Trfase_C-like"/>
</dbReference>
<feature type="domain" description="GST C-terminal" evidence="4">
    <location>
        <begin position="128"/>
        <end position="249"/>
    </location>
</feature>
<dbReference type="InterPro" id="IPR004046">
    <property type="entry name" value="GST_C"/>
</dbReference>
<organism evidence="5 6">
    <name type="scientific">Lyophyllum shimeji</name>
    <name type="common">Hon-shimeji</name>
    <name type="synonym">Tricholoma shimeji</name>
    <dbReference type="NCBI Taxonomy" id="47721"/>
    <lineage>
        <taxon>Eukaryota</taxon>
        <taxon>Fungi</taxon>
        <taxon>Dikarya</taxon>
        <taxon>Basidiomycota</taxon>
        <taxon>Agaricomycotina</taxon>
        <taxon>Agaricomycetes</taxon>
        <taxon>Agaricomycetidae</taxon>
        <taxon>Agaricales</taxon>
        <taxon>Tricholomatineae</taxon>
        <taxon>Lyophyllaceae</taxon>
        <taxon>Lyophyllum</taxon>
    </lineage>
</organism>
<dbReference type="PANTHER" id="PTHR44051:SF8">
    <property type="entry name" value="GLUTATHIONE S-TRANSFERASE GSTA"/>
    <property type="match status" value="1"/>
</dbReference>
<dbReference type="SFLD" id="SFLDG01151">
    <property type="entry name" value="Main.2:_Nu-like"/>
    <property type="match status" value="1"/>
</dbReference>
<evidence type="ECO:0000256" key="1">
    <source>
        <dbReference type="ARBA" id="ARBA00007409"/>
    </source>
</evidence>
<dbReference type="InterPro" id="IPR036282">
    <property type="entry name" value="Glutathione-S-Trfase_C_sf"/>
</dbReference>
<dbReference type="Pfam" id="PF00043">
    <property type="entry name" value="GST_C"/>
    <property type="match status" value="1"/>
</dbReference>
<dbReference type="CDD" id="cd03048">
    <property type="entry name" value="GST_N_Ure2p_like"/>
    <property type="match status" value="1"/>
</dbReference>
<proteinExistence type="inferred from homology"/>
<dbReference type="SUPFAM" id="SSF47616">
    <property type="entry name" value="GST C-terminal domain-like"/>
    <property type="match status" value="1"/>
</dbReference>
<dbReference type="InterPro" id="IPR036249">
    <property type="entry name" value="Thioredoxin-like_sf"/>
</dbReference>
<dbReference type="SFLD" id="SFLDG00358">
    <property type="entry name" value="Main_(cytGST)"/>
    <property type="match status" value="1"/>
</dbReference>
<dbReference type="Pfam" id="PF02798">
    <property type="entry name" value="GST_N"/>
    <property type="match status" value="1"/>
</dbReference>
<keyword evidence="6" id="KW-1185">Reference proteome</keyword>
<comment type="similarity">
    <text evidence="1 2">Belongs to the GST superfamily.</text>
</comment>
<gene>
    <name evidence="5" type="primary">GST2</name>
    <name evidence="5" type="ORF">LshimejAT787_0503050</name>
</gene>
<evidence type="ECO:0000259" key="3">
    <source>
        <dbReference type="PROSITE" id="PS50404"/>
    </source>
</evidence>
<dbReference type="Gene3D" id="1.20.1050.10">
    <property type="match status" value="1"/>
</dbReference>
<dbReference type="PANTHER" id="PTHR44051">
    <property type="entry name" value="GLUTATHIONE S-TRANSFERASE-RELATED"/>
    <property type="match status" value="1"/>
</dbReference>
<dbReference type="EMBL" id="BRPK01000005">
    <property type="protein sequence ID" value="GLB38440.1"/>
    <property type="molecule type" value="Genomic_DNA"/>
</dbReference>
<dbReference type="PROSITE" id="PS50405">
    <property type="entry name" value="GST_CTER"/>
    <property type="match status" value="1"/>
</dbReference>
<dbReference type="InterPro" id="IPR040079">
    <property type="entry name" value="Glutathione_S-Trfase"/>
</dbReference>
<dbReference type="SUPFAM" id="SSF52833">
    <property type="entry name" value="Thioredoxin-like"/>
    <property type="match status" value="1"/>
</dbReference>
<evidence type="ECO:0000313" key="6">
    <source>
        <dbReference type="Proteomes" id="UP001063166"/>
    </source>
</evidence>
<evidence type="ECO:0000256" key="2">
    <source>
        <dbReference type="RuleBase" id="RU003494"/>
    </source>
</evidence>
<evidence type="ECO:0000313" key="5">
    <source>
        <dbReference type="EMBL" id="GLB38440.1"/>
    </source>
</evidence>
<dbReference type="Proteomes" id="UP001063166">
    <property type="component" value="Unassembled WGS sequence"/>
</dbReference>